<evidence type="ECO:0000256" key="6">
    <source>
        <dbReference type="SAM" id="Coils"/>
    </source>
</evidence>
<evidence type="ECO:0000256" key="7">
    <source>
        <dbReference type="SAM" id="MobiDB-lite"/>
    </source>
</evidence>
<dbReference type="Gene3D" id="1.20.5.170">
    <property type="match status" value="1"/>
</dbReference>
<dbReference type="InterPro" id="IPR004827">
    <property type="entry name" value="bZIP"/>
</dbReference>
<dbReference type="GO" id="GO:0001228">
    <property type="term" value="F:DNA-binding transcription activator activity, RNA polymerase II-specific"/>
    <property type="evidence" value="ECO:0007669"/>
    <property type="project" value="TreeGrafter"/>
</dbReference>
<protein>
    <recommendedName>
        <fullName evidence="8">BZIP domain-containing protein</fullName>
    </recommendedName>
</protein>
<evidence type="ECO:0000256" key="5">
    <source>
        <dbReference type="ARBA" id="ARBA00023242"/>
    </source>
</evidence>
<evidence type="ECO:0000313" key="10">
    <source>
        <dbReference type="Proteomes" id="UP000646827"/>
    </source>
</evidence>
<organism evidence="9 10">
    <name type="scientific">Circinella minor</name>
    <dbReference type="NCBI Taxonomy" id="1195481"/>
    <lineage>
        <taxon>Eukaryota</taxon>
        <taxon>Fungi</taxon>
        <taxon>Fungi incertae sedis</taxon>
        <taxon>Mucoromycota</taxon>
        <taxon>Mucoromycotina</taxon>
        <taxon>Mucoromycetes</taxon>
        <taxon>Mucorales</taxon>
        <taxon>Lichtheimiaceae</taxon>
        <taxon>Circinella</taxon>
    </lineage>
</organism>
<keyword evidence="5" id="KW-0539">Nucleus</keyword>
<feature type="compositionally biased region" description="Low complexity" evidence="7">
    <location>
        <begin position="74"/>
        <end position="91"/>
    </location>
</feature>
<dbReference type="EMBL" id="JAEPRB010000026">
    <property type="protein sequence ID" value="KAG2225545.1"/>
    <property type="molecule type" value="Genomic_DNA"/>
</dbReference>
<evidence type="ECO:0000256" key="4">
    <source>
        <dbReference type="ARBA" id="ARBA00023163"/>
    </source>
</evidence>
<evidence type="ECO:0000313" key="9">
    <source>
        <dbReference type="EMBL" id="KAG2225545.1"/>
    </source>
</evidence>
<evidence type="ECO:0000256" key="3">
    <source>
        <dbReference type="ARBA" id="ARBA00023125"/>
    </source>
</evidence>
<evidence type="ECO:0000259" key="8">
    <source>
        <dbReference type="PROSITE" id="PS50217"/>
    </source>
</evidence>
<feature type="domain" description="BZIP" evidence="8">
    <location>
        <begin position="92"/>
        <end position="151"/>
    </location>
</feature>
<keyword evidence="4" id="KW-0804">Transcription</keyword>
<dbReference type="OrthoDB" id="1939598at2759"/>
<dbReference type="AlphaFoldDB" id="A0A8H7VLZ7"/>
<dbReference type="PANTHER" id="PTHR13044:SF14">
    <property type="entry name" value="CRYPTOCEPHAL, ISOFORM A"/>
    <property type="match status" value="1"/>
</dbReference>
<dbReference type="PANTHER" id="PTHR13044">
    <property type="entry name" value="ACTIVATING TRANSCRIPTION FACTOR ATF 4/5"/>
    <property type="match status" value="1"/>
</dbReference>
<feature type="compositionally biased region" description="Polar residues" evidence="7">
    <location>
        <begin position="1"/>
        <end position="16"/>
    </location>
</feature>
<keyword evidence="2" id="KW-0805">Transcription regulation</keyword>
<comment type="caution">
    <text evidence="9">The sequence shown here is derived from an EMBL/GenBank/DDBJ whole genome shotgun (WGS) entry which is preliminary data.</text>
</comment>
<keyword evidence="6" id="KW-0175">Coiled coil</keyword>
<dbReference type="InterPro" id="IPR046347">
    <property type="entry name" value="bZIP_sf"/>
</dbReference>
<feature type="compositionally biased region" description="Basic and acidic residues" evidence="7">
    <location>
        <begin position="63"/>
        <end position="73"/>
    </location>
</feature>
<dbReference type="SUPFAM" id="SSF57959">
    <property type="entry name" value="Leucine zipper domain"/>
    <property type="match status" value="1"/>
</dbReference>
<evidence type="ECO:0000256" key="1">
    <source>
        <dbReference type="ARBA" id="ARBA00004123"/>
    </source>
</evidence>
<feature type="compositionally biased region" description="Low complexity" evidence="7">
    <location>
        <begin position="17"/>
        <end position="34"/>
    </location>
</feature>
<proteinExistence type="predicted"/>
<dbReference type="CDD" id="cd14705">
    <property type="entry name" value="bZIP_Zip1"/>
    <property type="match status" value="1"/>
</dbReference>
<name>A0A8H7VLZ7_9FUNG</name>
<reference evidence="9 10" key="1">
    <citation type="submission" date="2020-12" db="EMBL/GenBank/DDBJ databases">
        <title>Metabolic potential, ecology and presence of endohyphal bacteria is reflected in genomic diversity of Mucoromycotina.</title>
        <authorList>
            <person name="Muszewska A."/>
            <person name="Okrasinska A."/>
            <person name="Steczkiewicz K."/>
            <person name="Drgas O."/>
            <person name="Orlowska M."/>
            <person name="Perlinska-Lenart U."/>
            <person name="Aleksandrzak-Piekarczyk T."/>
            <person name="Szatraj K."/>
            <person name="Zielenkiewicz U."/>
            <person name="Pilsyk S."/>
            <person name="Malc E."/>
            <person name="Mieczkowski P."/>
            <person name="Kruszewska J.S."/>
            <person name="Biernat P."/>
            <person name="Pawlowska J."/>
        </authorList>
    </citation>
    <scope>NUCLEOTIDE SEQUENCE [LARGE SCALE GENOMIC DNA]</scope>
    <source>
        <strain evidence="9 10">CBS 142.35</strain>
    </source>
</reference>
<keyword evidence="3" id="KW-0238">DNA-binding</keyword>
<feature type="compositionally biased region" description="Low complexity" evidence="7">
    <location>
        <begin position="52"/>
        <end position="61"/>
    </location>
</feature>
<sequence length="193" mass="22198">MAISTITSSPHTTNDESMSSSSSSCSSSPTISESLQYSDKYYYNHHRDKPRSLPTPSLTSPQREYHPYFDDSKPTTSPSSPSLPLTTPLSLQERRERNKAASAKYRAKKNLQHGEMKSVINSLTRENELLQRQLDHIRQENNHLKATCDRIRGKMMAEKMLKRMMADDKRNVRELKSMLHLENDDDENENIVL</sequence>
<dbReference type="SMART" id="SM00338">
    <property type="entry name" value="BRLZ"/>
    <property type="match status" value="1"/>
</dbReference>
<evidence type="ECO:0000256" key="2">
    <source>
        <dbReference type="ARBA" id="ARBA00023015"/>
    </source>
</evidence>
<dbReference type="Proteomes" id="UP000646827">
    <property type="component" value="Unassembled WGS sequence"/>
</dbReference>
<accession>A0A8H7VLZ7</accession>
<feature type="region of interest" description="Disordered" evidence="7">
    <location>
        <begin position="1"/>
        <end position="102"/>
    </location>
</feature>
<dbReference type="GO" id="GO:0000977">
    <property type="term" value="F:RNA polymerase II transcription regulatory region sequence-specific DNA binding"/>
    <property type="evidence" value="ECO:0007669"/>
    <property type="project" value="TreeGrafter"/>
</dbReference>
<keyword evidence="10" id="KW-1185">Reference proteome</keyword>
<dbReference type="PROSITE" id="PS00036">
    <property type="entry name" value="BZIP_BASIC"/>
    <property type="match status" value="1"/>
</dbReference>
<dbReference type="PROSITE" id="PS50217">
    <property type="entry name" value="BZIP"/>
    <property type="match status" value="1"/>
</dbReference>
<gene>
    <name evidence="9" type="ORF">INT45_013656</name>
</gene>
<feature type="coiled-coil region" evidence="6">
    <location>
        <begin position="120"/>
        <end position="147"/>
    </location>
</feature>
<comment type="subcellular location">
    <subcellularLocation>
        <location evidence="1">Nucleus</location>
    </subcellularLocation>
</comment>
<dbReference type="Pfam" id="PF07716">
    <property type="entry name" value="bZIP_2"/>
    <property type="match status" value="1"/>
</dbReference>
<dbReference type="GO" id="GO:0005634">
    <property type="term" value="C:nucleus"/>
    <property type="evidence" value="ECO:0007669"/>
    <property type="project" value="UniProtKB-SubCell"/>
</dbReference>